<evidence type="ECO:0000256" key="1">
    <source>
        <dbReference type="ARBA" id="ARBA00022485"/>
    </source>
</evidence>
<organism evidence="6 7">
    <name type="scientific">Prevotella herbatica</name>
    <dbReference type="NCBI Taxonomy" id="2801997"/>
    <lineage>
        <taxon>Bacteria</taxon>
        <taxon>Pseudomonadati</taxon>
        <taxon>Bacteroidota</taxon>
        <taxon>Bacteroidia</taxon>
        <taxon>Bacteroidales</taxon>
        <taxon>Prevotellaceae</taxon>
        <taxon>Prevotella</taxon>
    </lineage>
</organism>
<keyword evidence="1" id="KW-0004">4Fe-4S</keyword>
<dbReference type="EMBL" id="AP024484">
    <property type="protein sequence ID" value="BCS86519.1"/>
    <property type="molecule type" value="Genomic_DNA"/>
</dbReference>
<keyword evidence="2" id="KW-0479">Metal-binding</keyword>
<evidence type="ECO:0000313" key="6">
    <source>
        <dbReference type="EMBL" id="BCS86519.1"/>
    </source>
</evidence>
<dbReference type="InterPro" id="IPR047964">
    <property type="entry name" value="EFR1-like"/>
</dbReference>
<protein>
    <recommendedName>
        <fullName evidence="5">4Fe-4S ferredoxin-type domain-containing protein</fullName>
    </recommendedName>
</protein>
<feature type="domain" description="4Fe-4S ferredoxin-type" evidence="5">
    <location>
        <begin position="96"/>
        <end position="125"/>
    </location>
</feature>
<evidence type="ECO:0000313" key="7">
    <source>
        <dbReference type="Proteomes" id="UP001319045"/>
    </source>
</evidence>
<dbReference type="InterPro" id="IPR017896">
    <property type="entry name" value="4Fe4S_Fe-S-bd"/>
</dbReference>
<dbReference type="InterPro" id="IPR050157">
    <property type="entry name" value="PSI_iron-sulfur_center"/>
</dbReference>
<evidence type="ECO:0000256" key="2">
    <source>
        <dbReference type="ARBA" id="ARBA00022723"/>
    </source>
</evidence>
<dbReference type="Proteomes" id="UP001319045">
    <property type="component" value="Chromosome"/>
</dbReference>
<name>A0ABM7P1B0_9BACT</name>
<dbReference type="Pfam" id="PF13237">
    <property type="entry name" value="Fer4_10"/>
    <property type="match status" value="1"/>
</dbReference>
<evidence type="ECO:0000259" key="5">
    <source>
        <dbReference type="PROSITE" id="PS51379"/>
    </source>
</evidence>
<gene>
    <name evidence="6" type="ORF">prwr041_24120</name>
</gene>
<feature type="domain" description="4Fe-4S ferredoxin-type" evidence="5">
    <location>
        <begin position="126"/>
        <end position="156"/>
    </location>
</feature>
<dbReference type="PANTHER" id="PTHR24960:SF79">
    <property type="entry name" value="PHOTOSYSTEM I IRON-SULFUR CENTER"/>
    <property type="match status" value="1"/>
</dbReference>
<reference evidence="6 7" key="1">
    <citation type="journal article" date="2022" name="Int. J. Syst. Evol. Microbiol.">
        <title>Prevotella herbatica sp. nov., a plant polysaccharide-decomposing anaerobic bacterium isolated from a methanogenic reactor.</title>
        <authorList>
            <person name="Uek A."/>
            <person name="Tonouchi A."/>
            <person name="Kaku N."/>
            <person name="Ueki K."/>
        </authorList>
    </citation>
    <scope>NUCLEOTIDE SEQUENCE [LARGE SCALE GENOMIC DNA]</scope>
    <source>
        <strain evidence="6 7">WR041</strain>
    </source>
</reference>
<sequence>MTMEYLNKDLAEKDLHTHSTFSLKMPESYVGLPFMDVDSKEKEIEKKREAAIMLQDFAEKIYDRERGINILHHSHWPWINSKILGEAFTKWLITDKPFHVDTDKCVKCGICSNVCPVNDINGGFGKIPQWKHNNMCLTCFACYHHCPKHAIVYGKRTSGKGQYFFK</sequence>
<dbReference type="PANTHER" id="PTHR24960">
    <property type="entry name" value="PHOTOSYSTEM I IRON-SULFUR CENTER-RELATED"/>
    <property type="match status" value="1"/>
</dbReference>
<evidence type="ECO:0000256" key="4">
    <source>
        <dbReference type="ARBA" id="ARBA00023014"/>
    </source>
</evidence>
<dbReference type="PROSITE" id="PS00198">
    <property type="entry name" value="4FE4S_FER_1"/>
    <property type="match status" value="2"/>
</dbReference>
<keyword evidence="7" id="KW-1185">Reference proteome</keyword>
<keyword evidence="4" id="KW-0411">Iron-sulfur</keyword>
<proteinExistence type="predicted"/>
<dbReference type="PROSITE" id="PS51379">
    <property type="entry name" value="4FE4S_FER_2"/>
    <property type="match status" value="2"/>
</dbReference>
<dbReference type="InterPro" id="IPR017900">
    <property type="entry name" value="4Fe4S_Fe_S_CS"/>
</dbReference>
<keyword evidence="3" id="KW-0408">Iron</keyword>
<evidence type="ECO:0000256" key="3">
    <source>
        <dbReference type="ARBA" id="ARBA00023004"/>
    </source>
</evidence>
<dbReference type="NCBIfam" id="NF038196">
    <property type="entry name" value="ferrodoxin_EFR1"/>
    <property type="match status" value="1"/>
</dbReference>
<dbReference type="SUPFAM" id="SSF54862">
    <property type="entry name" value="4Fe-4S ferredoxins"/>
    <property type="match status" value="1"/>
</dbReference>
<dbReference type="Gene3D" id="3.30.70.20">
    <property type="match status" value="1"/>
</dbReference>
<accession>A0ABM7P1B0</accession>